<evidence type="ECO:0000313" key="3">
    <source>
        <dbReference type="EMBL" id="KAE8698907.1"/>
    </source>
</evidence>
<organism evidence="3 4">
    <name type="scientific">Hibiscus syriacus</name>
    <name type="common">Rose of Sharon</name>
    <dbReference type="NCBI Taxonomy" id="106335"/>
    <lineage>
        <taxon>Eukaryota</taxon>
        <taxon>Viridiplantae</taxon>
        <taxon>Streptophyta</taxon>
        <taxon>Embryophyta</taxon>
        <taxon>Tracheophyta</taxon>
        <taxon>Spermatophyta</taxon>
        <taxon>Magnoliopsida</taxon>
        <taxon>eudicotyledons</taxon>
        <taxon>Gunneridae</taxon>
        <taxon>Pentapetalae</taxon>
        <taxon>rosids</taxon>
        <taxon>malvids</taxon>
        <taxon>Malvales</taxon>
        <taxon>Malvaceae</taxon>
        <taxon>Malvoideae</taxon>
        <taxon>Hibiscus</taxon>
    </lineage>
</organism>
<dbReference type="InterPro" id="IPR051504">
    <property type="entry name" value="Plant_metabolite_acyltrans"/>
</dbReference>
<dbReference type="Proteomes" id="UP000436088">
    <property type="component" value="Unassembled WGS sequence"/>
</dbReference>
<keyword evidence="2" id="KW-0012">Acyltransferase</keyword>
<protein>
    <submittedName>
        <fullName evidence="3">HXXXD-type acyl-transferase family protein</fullName>
    </submittedName>
</protein>
<name>A0A6A3A5H4_HIBSY</name>
<dbReference type="EMBL" id="VEPZ02001044">
    <property type="protein sequence ID" value="KAE8698907.1"/>
    <property type="molecule type" value="Genomic_DNA"/>
</dbReference>
<dbReference type="Gene3D" id="3.30.559.10">
    <property type="entry name" value="Chloramphenicol acetyltransferase-like domain"/>
    <property type="match status" value="2"/>
</dbReference>
<keyword evidence="4" id="KW-1185">Reference proteome</keyword>
<dbReference type="PANTHER" id="PTHR31625">
    <property type="match status" value="1"/>
</dbReference>
<accession>A0A6A3A5H4</accession>
<comment type="caution">
    <text evidence="3">The sequence shown here is derived from an EMBL/GenBank/DDBJ whole genome shotgun (WGS) entry which is preliminary data.</text>
</comment>
<evidence type="ECO:0000313" key="4">
    <source>
        <dbReference type="Proteomes" id="UP000436088"/>
    </source>
</evidence>
<dbReference type="OrthoDB" id="1862401at2759"/>
<dbReference type="InterPro" id="IPR023213">
    <property type="entry name" value="CAT-like_dom_sf"/>
</dbReference>
<reference evidence="3" key="1">
    <citation type="submission" date="2019-09" db="EMBL/GenBank/DDBJ databases">
        <title>Draft genome information of white flower Hibiscus syriacus.</title>
        <authorList>
            <person name="Kim Y.-M."/>
        </authorList>
    </citation>
    <scope>NUCLEOTIDE SEQUENCE [LARGE SCALE GENOMIC DNA]</scope>
    <source>
        <strain evidence="3">YM2019G1</strain>
    </source>
</reference>
<dbReference type="SUPFAM" id="SSF52777">
    <property type="entry name" value="CoA-dependent acyltransferases"/>
    <property type="match status" value="1"/>
</dbReference>
<keyword evidence="1" id="KW-0808">Transferase</keyword>
<evidence type="ECO:0000256" key="1">
    <source>
        <dbReference type="ARBA" id="ARBA00022679"/>
    </source>
</evidence>
<dbReference type="Pfam" id="PF02458">
    <property type="entry name" value="Transferase"/>
    <property type="match status" value="1"/>
</dbReference>
<dbReference type="GO" id="GO:0016747">
    <property type="term" value="F:acyltransferase activity, transferring groups other than amino-acyl groups"/>
    <property type="evidence" value="ECO:0007669"/>
    <property type="project" value="UniProtKB-ARBA"/>
</dbReference>
<evidence type="ECO:0000256" key="2">
    <source>
        <dbReference type="ARBA" id="ARBA00023315"/>
    </source>
</evidence>
<sequence>MPTSESTVKIHEITRVTPSSDSPNSANEFSLPLTFFDTYWFKFPPVQSLYLYQLSDSHSTPSYFNSEILPRLKQSLSLALSHYLPIAVYLKWPSESDKPVVSYTPNDGVTLSVAESNVAIFDTLISNEMHRAKELHPFAPPLILFDDKAEILPLQITLFPGQGFSIGTAAHHSAFDGRIASMFMRSWAYLCKHGTNELPPELTPSFDRSIIKDPSGLVISFLNQWRAIFEQESDTRSMKIPASLQAVSDNIVGATFEFSCKDIKGLREKALSELATDHGRGKHQHHLSSFVVTLAYTSTCLVKTKGEGDRDVVIEFGVDCRARLDPPAPPTYFGNCVVNYSNSAEATNFMGEGGFAFAIDIVSELVQKINKGVLEGAEMNPTNFYAPKLPGTQLIMVAGSPKLNVYEADFGQSKIKKVEIVSIERDEAVFMAESRS</sequence>
<proteinExistence type="predicted"/>
<dbReference type="AlphaFoldDB" id="A0A6A3A5H4"/>
<gene>
    <name evidence="3" type="ORF">F3Y22_tig00110597pilonHSYRG01062</name>
</gene>